<sequence>MNPALTIGIPTCDDQRALWFTLIDLQRTRRDLGLTDQVEILVISQSAKETHIKAEREHVADIANARYLHLPEPPGAGPAKQAVFDHATGNAVCCIDSHVILDTGVLVRLVAFAATIDDGLYFGPNLRRRLINADGKPAIVGTHYLPRYGSNGNWGDWATHPSADNPHAAPFEINSCGTGCFVAKRDSFLGFHPDVRGHGGIEPYIPEKYRQGGRSVKCLPWLRWIHLYGYADGSPYKGFAWSVKARNDLLGFAELAYPSFQQIQANYTAPGRLSIERFNEIAREVGALDRLQQMPASATLQPAPAAIPKSDYRRLIIGVLSADNEQARYREKREAIRQTWGKDLPADVELVFLVGRPDLVELPDKRGDMLLLPCPDDYQHLTEKTIWFCRWLQSSRNFARVLKCDDDTYVHVARILARDRMTADYVGAPTPQRVAAGRPFETASGGAGYLLSPKAVSIVAASEPQQHWQEDVHVAQVLHAAGISLTKSRQFQAGQQTTPKPENQQVTAHYITPERMREIHKSLITHAEKYVHDMVLVLSGD</sequence>
<evidence type="ECO:0000256" key="1">
    <source>
        <dbReference type="ARBA" id="ARBA00004323"/>
    </source>
</evidence>
<evidence type="ECO:0000256" key="5">
    <source>
        <dbReference type="ARBA" id="ARBA00022968"/>
    </source>
</evidence>
<dbReference type="Gene3D" id="3.90.550.10">
    <property type="entry name" value="Spore Coat Polysaccharide Biosynthesis Protein SpsA, Chain A"/>
    <property type="match status" value="1"/>
</dbReference>
<dbReference type="CAZy" id="GT31">
    <property type="family name" value="Glycosyltransferase Family 31"/>
</dbReference>
<dbReference type="AlphaFoldDB" id="D5SMN2"/>
<evidence type="ECO:0000256" key="2">
    <source>
        <dbReference type="ARBA" id="ARBA00022676"/>
    </source>
</evidence>
<proteinExistence type="predicted"/>
<dbReference type="eggNOG" id="COG3774">
    <property type="taxonomic scope" value="Bacteria"/>
</dbReference>
<evidence type="ECO:0000256" key="6">
    <source>
        <dbReference type="ARBA" id="ARBA00022989"/>
    </source>
</evidence>
<dbReference type="Proteomes" id="UP000002220">
    <property type="component" value="Chromosome"/>
</dbReference>
<evidence type="ECO:0000256" key="8">
    <source>
        <dbReference type="ARBA" id="ARBA00023136"/>
    </source>
</evidence>
<dbReference type="GO" id="GO:0006493">
    <property type="term" value="P:protein O-linked glycosylation"/>
    <property type="evidence" value="ECO:0007669"/>
    <property type="project" value="TreeGrafter"/>
</dbReference>
<dbReference type="GO" id="GO:0016020">
    <property type="term" value="C:membrane"/>
    <property type="evidence" value="ECO:0007669"/>
    <property type="project" value="InterPro"/>
</dbReference>
<dbReference type="EMBL" id="CP001744">
    <property type="protein sequence ID" value="ADG67937.1"/>
    <property type="molecule type" value="Genomic_DNA"/>
</dbReference>
<accession>D5SMN2</accession>
<feature type="domain" description="Glycosyltransferase 2-like" evidence="9">
    <location>
        <begin position="7"/>
        <end position="138"/>
    </location>
</feature>
<dbReference type="CDD" id="cd00761">
    <property type="entry name" value="Glyco_tranf_GTA_type"/>
    <property type="match status" value="1"/>
</dbReference>
<evidence type="ECO:0000259" key="9">
    <source>
        <dbReference type="Pfam" id="PF00535"/>
    </source>
</evidence>
<keyword evidence="3 10" id="KW-0808">Transferase</keyword>
<keyword evidence="6" id="KW-1133">Transmembrane helix</keyword>
<dbReference type="PANTHER" id="PTHR11214">
    <property type="entry name" value="BETA-1,3-N-ACETYLGLUCOSAMINYLTRANSFERASE"/>
    <property type="match status" value="1"/>
</dbReference>
<evidence type="ECO:0000256" key="7">
    <source>
        <dbReference type="ARBA" id="ARBA00023034"/>
    </source>
</evidence>
<dbReference type="HOGENOM" id="CLU_442016_0_0_0"/>
<dbReference type="GO" id="GO:0016758">
    <property type="term" value="F:hexosyltransferase activity"/>
    <property type="evidence" value="ECO:0007669"/>
    <property type="project" value="InterPro"/>
</dbReference>
<keyword evidence="7" id="KW-0333">Golgi apparatus</keyword>
<keyword evidence="8" id="KW-0472">Membrane</keyword>
<protein>
    <submittedName>
        <fullName evidence="10">Glycosyl transferase, family 31</fullName>
    </submittedName>
</protein>
<dbReference type="Pfam" id="PF00535">
    <property type="entry name" value="Glycos_transf_2"/>
    <property type="match status" value="1"/>
</dbReference>
<dbReference type="InterPro" id="IPR002659">
    <property type="entry name" value="Glyco_trans_31"/>
</dbReference>
<dbReference type="KEGG" id="plm:Plim_2110"/>
<dbReference type="RefSeq" id="WP_013110368.1">
    <property type="nucleotide sequence ID" value="NC_014148.1"/>
</dbReference>
<name>D5SMN2_PLAL2</name>
<dbReference type="PANTHER" id="PTHR11214:SF378">
    <property type="entry name" value="BETA-1,3-GALACTOSYLTRANSFERASE 4"/>
    <property type="match status" value="1"/>
</dbReference>
<evidence type="ECO:0000256" key="4">
    <source>
        <dbReference type="ARBA" id="ARBA00022692"/>
    </source>
</evidence>
<keyword evidence="4" id="KW-0812">Transmembrane</keyword>
<organism evidence="10 11">
    <name type="scientific">Planctopirus limnophila (strain ATCC 43296 / DSM 3776 / IFAM 1008 / Mu 290)</name>
    <name type="common">Planctomyces limnophilus</name>
    <dbReference type="NCBI Taxonomy" id="521674"/>
    <lineage>
        <taxon>Bacteria</taxon>
        <taxon>Pseudomonadati</taxon>
        <taxon>Planctomycetota</taxon>
        <taxon>Planctomycetia</taxon>
        <taxon>Planctomycetales</taxon>
        <taxon>Planctomycetaceae</taxon>
        <taxon>Planctopirus</taxon>
    </lineage>
</organism>
<keyword evidence="11" id="KW-1185">Reference proteome</keyword>
<comment type="subcellular location">
    <subcellularLocation>
        <location evidence="1">Golgi apparatus membrane</location>
        <topology evidence="1">Single-pass type II membrane protein</topology>
    </subcellularLocation>
</comment>
<dbReference type="Gene3D" id="3.90.550.50">
    <property type="match status" value="1"/>
</dbReference>
<dbReference type="InterPro" id="IPR001173">
    <property type="entry name" value="Glyco_trans_2-like"/>
</dbReference>
<dbReference type="STRING" id="521674.Plim_2110"/>
<evidence type="ECO:0000313" key="10">
    <source>
        <dbReference type="EMBL" id="ADG67937.1"/>
    </source>
</evidence>
<dbReference type="Pfam" id="PF01762">
    <property type="entry name" value="Galactosyl_T"/>
    <property type="match status" value="1"/>
</dbReference>
<evidence type="ECO:0000313" key="11">
    <source>
        <dbReference type="Proteomes" id="UP000002220"/>
    </source>
</evidence>
<dbReference type="SUPFAM" id="SSF53448">
    <property type="entry name" value="Nucleotide-diphospho-sugar transferases"/>
    <property type="match status" value="1"/>
</dbReference>
<reference evidence="10 11" key="1">
    <citation type="journal article" date="2010" name="Stand. Genomic Sci.">
        <title>Complete genome sequence of Planctomyces limnophilus type strain (Mu 290).</title>
        <authorList>
            <person name="Labutti K."/>
            <person name="Sikorski J."/>
            <person name="Schneider S."/>
            <person name="Nolan M."/>
            <person name="Lucas S."/>
            <person name="Glavina Del Rio T."/>
            <person name="Tice H."/>
            <person name="Cheng J.F."/>
            <person name="Goodwin L."/>
            <person name="Pitluck S."/>
            <person name="Liolios K."/>
            <person name="Ivanova N."/>
            <person name="Mavromatis K."/>
            <person name="Mikhailova N."/>
            <person name="Pati A."/>
            <person name="Chen A."/>
            <person name="Palaniappan K."/>
            <person name="Land M."/>
            <person name="Hauser L."/>
            <person name="Chang Y.J."/>
            <person name="Jeffries C.D."/>
            <person name="Tindall B.J."/>
            <person name="Rohde M."/>
            <person name="Goker M."/>
            <person name="Woyke T."/>
            <person name="Bristow J."/>
            <person name="Eisen J.A."/>
            <person name="Markowitz V."/>
            <person name="Hugenholtz P."/>
            <person name="Kyrpides N.C."/>
            <person name="Klenk H.P."/>
            <person name="Lapidus A."/>
        </authorList>
    </citation>
    <scope>NUCLEOTIDE SEQUENCE [LARGE SCALE GENOMIC DNA]</scope>
    <source>
        <strain evidence="11">ATCC 43296 / DSM 3776 / IFAM 1008 / 290</strain>
    </source>
</reference>
<keyword evidence="5" id="KW-0735">Signal-anchor</keyword>
<gene>
    <name evidence="10" type="ordered locus">Plim_2110</name>
</gene>
<evidence type="ECO:0000256" key="3">
    <source>
        <dbReference type="ARBA" id="ARBA00022679"/>
    </source>
</evidence>
<dbReference type="eggNOG" id="COG0463">
    <property type="taxonomic scope" value="Bacteria"/>
</dbReference>
<dbReference type="InterPro" id="IPR029044">
    <property type="entry name" value="Nucleotide-diphossugar_trans"/>
</dbReference>
<keyword evidence="2" id="KW-0328">Glycosyltransferase</keyword>